<organism evidence="2 3">
    <name type="scientific">Rathayibacter tanaceti</name>
    <dbReference type="NCBI Taxonomy" id="1671680"/>
    <lineage>
        <taxon>Bacteria</taxon>
        <taxon>Bacillati</taxon>
        <taxon>Actinomycetota</taxon>
        <taxon>Actinomycetes</taxon>
        <taxon>Micrococcales</taxon>
        <taxon>Microbacteriaceae</taxon>
        <taxon>Rathayibacter</taxon>
    </lineage>
</organism>
<dbReference type="AlphaFoldDB" id="A0A166GZT6"/>
<protein>
    <submittedName>
        <fullName evidence="2">Uncharacterized protein</fullName>
    </submittedName>
</protein>
<reference evidence="2 3" key="1">
    <citation type="submission" date="2015-08" db="EMBL/GenBank/DDBJ databases">
        <title>Draft Genome Sequence of Rathayibacter sp. Strain VKM Ac-2596 Isolated from Leaf Gall Induced by Plant-Parasitic Nematodes.</title>
        <authorList>
            <person name="Vasilenko O.V."/>
            <person name="Starodumova I.P."/>
            <person name="Tarlachkov S.V."/>
            <person name="Dorofeeva L.V."/>
            <person name="Evtushenko L.I."/>
        </authorList>
    </citation>
    <scope>NUCLEOTIDE SEQUENCE [LARGE SCALE GENOMIC DNA]</scope>
    <source>
        <strain evidence="2 3">VKM Ac-2596</strain>
    </source>
</reference>
<keyword evidence="3" id="KW-1185">Reference proteome</keyword>
<evidence type="ECO:0000313" key="2">
    <source>
        <dbReference type="EMBL" id="KZX19678.1"/>
    </source>
</evidence>
<feature type="region of interest" description="Disordered" evidence="1">
    <location>
        <begin position="144"/>
        <end position="171"/>
    </location>
</feature>
<comment type="caution">
    <text evidence="2">The sequence shown here is derived from an EMBL/GenBank/DDBJ whole genome shotgun (WGS) entry which is preliminary data.</text>
</comment>
<sequence length="171" mass="18501">MIFCCLGELGLRAVGECLELDRVVLECRVAEPDPWSRKCGAQGVVRDTVTRGLADEPFGWRPTILLIRIRRYSCAGCGKVWRHDTAAAAEPRAKISRRGLRWAVEGLVVGHLTVARVAAGLGVSWHTANDAVLAEGRRVLIDDPTRFDGSPRSGSTSTSGDTHATVTRPSP</sequence>
<evidence type="ECO:0000313" key="3">
    <source>
        <dbReference type="Proteomes" id="UP000076717"/>
    </source>
</evidence>
<name>A0A166GZT6_9MICO</name>
<gene>
    <name evidence="2" type="ORF">ACH61_03224</name>
</gene>
<dbReference type="Proteomes" id="UP000076717">
    <property type="component" value="Unassembled WGS sequence"/>
</dbReference>
<dbReference type="PATRIC" id="fig|1671680.3.peg.3508"/>
<accession>A0A166GZT6</accession>
<evidence type="ECO:0000256" key="1">
    <source>
        <dbReference type="SAM" id="MobiDB-lite"/>
    </source>
</evidence>
<proteinExistence type="predicted"/>
<dbReference type="EMBL" id="LIIN01000261">
    <property type="protein sequence ID" value="KZX19678.1"/>
    <property type="molecule type" value="Genomic_DNA"/>
</dbReference>
<feature type="compositionally biased region" description="Low complexity" evidence="1">
    <location>
        <begin position="150"/>
        <end position="162"/>
    </location>
</feature>